<protein>
    <submittedName>
        <fullName evidence="4">Putative zinc-finger</fullName>
    </submittedName>
</protein>
<keyword evidence="5" id="KW-1185">Reference proteome</keyword>
<keyword evidence="2" id="KW-0812">Transmembrane</keyword>
<keyword evidence="4" id="KW-0863">Zinc-finger</keyword>
<evidence type="ECO:0000256" key="2">
    <source>
        <dbReference type="SAM" id="Phobius"/>
    </source>
</evidence>
<proteinExistence type="predicted"/>
<keyword evidence="4" id="KW-0479">Metal-binding</keyword>
<evidence type="ECO:0000259" key="3">
    <source>
        <dbReference type="Pfam" id="PF13490"/>
    </source>
</evidence>
<dbReference type="Pfam" id="PF13490">
    <property type="entry name" value="zf-HC2"/>
    <property type="match status" value="1"/>
</dbReference>
<dbReference type="Proteomes" id="UP000198304">
    <property type="component" value="Unassembled WGS sequence"/>
</dbReference>
<organism evidence="4 5">
    <name type="scientific">Anaerovirgula multivorans</name>
    <dbReference type="NCBI Taxonomy" id="312168"/>
    <lineage>
        <taxon>Bacteria</taxon>
        <taxon>Bacillati</taxon>
        <taxon>Bacillota</taxon>
        <taxon>Clostridia</taxon>
        <taxon>Peptostreptococcales</taxon>
        <taxon>Natronincolaceae</taxon>
        <taxon>Anaerovirgula</taxon>
    </lineage>
</organism>
<evidence type="ECO:0000313" key="5">
    <source>
        <dbReference type="Proteomes" id="UP000198304"/>
    </source>
</evidence>
<dbReference type="EMBL" id="FZOJ01000004">
    <property type="protein sequence ID" value="SNS11629.1"/>
    <property type="molecule type" value="Genomic_DNA"/>
</dbReference>
<feature type="domain" description="Putative zinc-finger" evidence="3">
    <location>
        <begin position="8"/>
        <end position="36"/>
    </location>
</feature>
<sequence length="320" mass="36953">MTCPHENQMQDYLEETLSSEEMKKMEDHIDMCHDCQQQLDQLLNNSFQLQQQSVEIDDEVLVEKIKSHRKGVRRIYAYGFLGFLLGLFSLKYTSDSFIVTKAIMALPYKLAEFMLGIFFSGNKLNQWDSMHYHFQRGMGYFTHHPILGLIVELVTPALVAMFLAMGIGYLTSDKRVFQRKKILRFILSAAIIFALWFGTIYGVYSNTLAKIENLEGIKSVIIYEKKEYSSSWILKIDPYNIHEARYHSIISGLSEATPLDSYPSMNHKEGLELLIQFQGGGEVIAHVDMDTGTMFMRNRRYHQLSDDTLSHLMEVWGGIK</sequence>
<feature type="transmembrane region" description="Helical" evidence="2">
    <location>
        <begin position="75"/>
        <end position="94"/>
    </location>
</feature>
<name>A0A239BVC9_9FIRM</name>
<evidence type="ECO:0000313" key="4">
    <source>
        <dbReference type="EMBL" id="SNS11629.1"/>
    </source>
</evidence>
<keyword evidence="2" id="KW-0472">Membrane</keyword>
<dbReference type="OrthoDB" id="2460662at2"/>
<feature type="coiled-coil region" evidence="1">
    <location>
        <begin position="25"/>
        <end position="52"/>
    </location>
</feature>
<dbReference type="AlphaFoldDB" id="A0A239BVC9"/>
<accession>A0A239BVC9</accession>
<dbReference type="GO" id="GO:0008270">
    <property type="term" value="F:zinc ion binding"/>
    <property type="evidence" value="ECO:0007669"/>
    <property type="project" value="UniProtKB-KW"/>
</dbReference>
<feature type="transmembrane region" description="Helical" evidence="2">
    <location>
        <begin position="182"/>
        <end position="204"/>
    </location>
</feature>
<keyword evidence="1" id="KW-0175">Coiled coil</keyword>
<dbReference type="InterPro" id="IPR027383">
    <property type="entry name" value="Znf_put"/>
</dbReference>
<keyword evidence="2" id="KW-1133">Transmembrane helix</keyword>
<keyword evidence="4" id="KW-0862">Zinc</keyword>
<gene>
    <name evidence="4" type="ORF">SAMN05446037_1004149</name>
</gene>
<evidence type="ECO:0000256" key="1">
    <source>
        <dbReference type="SAM" id="Coils"/>
    </source>
</evidence>
<reference evidence="4 5" key="1">
    <citation type="submission" date="2017-06" db="EMBL/GenBank/DDBJ databases">
        <authorList>
            <person name="Kim H.J."/>
            <person name="Triplett B.A."/>
        </authorList>
    </citation>
    <scope>NUCLEOTIDE SEQUENCE [LARGE SCALE GENOMIC DNA]</scope>
    <source>
        <strain evidence="4 5">SCA</strain>
    </source>
</reference>
<feature type="transmembrane region" description="Helical" evidence="2">
    <location>
        <begin position="146"/>
        <end position="170"/>
    </location>
</feature>
<dbReference type="RefSeq" id="WP_089281929.1">
    <property type="nucleotide sequence ID" value="NZ_FZOJ01000004.1"/>
</dbReference>